<gene>
    <name evidence="1" type="ORF">CIAN88_02625</name>
</gene>
<dbReference type="Proteomes" id="UP000030008">
    <property type="component" value="Unassembled WGS sequence"/>
</dbReference>
<organism evidence="1 2">
    <name type="scientific">Clostridium innocuum</name>
    <dbReference type="NCBI Taxonomy" id="1522"/>
    <lineage>
        <taxon>Bacteria</taxon>
        <taxon>Bacillati</taxon>
        <taxon>Bacillota</taxon>
        <taxon>Clostridia</taxon>
        <taxon>Eubacteriales</taxon>
        <taxon>Clostridiaceae</taxon>
        <taxon>Clostridium</taxon>
    </lineage>
</organism>
<dbReference type="EMBL" id="JQIF01000014">
    <property type="protein sequence ID" value="KGJ54539.1"/>
    <property type="molecule type" value="Genomic_DNA"/>
</dbReference>
<name>A0A099I963_CLOIN</name>
<protein>
    <submittedName>
        <fullName evidence="1">Uncharacterized protein</fullName>
    </submittedName>
</protein>
<accession>A0A099I963</accession>
<sequence>MFAVLFPAFNLKHLSMAFYTDVYFIFYFKQKQVAISFSSKSFYYVNGKFYHDKAGGEIK</sequence>
<evidence type="ECO:0000313" key="1">
    <source>
        <dbReference type="EMBL" id="KGJ54539.1"/>
    </source>
</evidence>
<reference evidence="1 2" key="1">
    <citation type="submission" date="2014-08" db="EMBL/GenBank/DDBJ databases">
        <title>Clostridium innocuum, an unnegligible vancomycin-resistant pathogen causing extra-intestinal infections.</title>
        <authorList>
            <person name="Feng Y."/>
            <person name="Chiu C.-H."/>
        </authorList>
    </citation>
    <scope>NUCLEOTIDE SEQUENCE [LARGE SCALE GENOMIC DNA]</scope>
    <source>
        <strain evidence="1 2">AN88</strain>
    </source>
</reference>
<comment type="caution">
    <text evidence="1">The sequence shown here is derived from an EMBL/GenBank/DDBJ whole genome shotgun (WGS) entry which is preliminary data.</text>
</comment>
<evidence type="ECO:0000313" key="2">
    <source>
        <dbReference type="Proteomes" id="UP000030008"/>
    </source>
</evidence>
<dbReference type="AlphaFoldDB" id="A0A099I963"/>
<proteinExistence type="predicted"/>